<reference evidence="7 8" key="1">
    <citation type="submission" date="2020-11" db="EMBL/GenBank/DDBJ databases">
        <title>Kefir isolates.</title>
        <authorList>
            <person name="Marcisauskas S."/>
            <person name="Kim Y."/>
            <person name="Blasche S."/>
        </authorList>
    </citation>
    <scope>NUCLEOTIDE SEQUENCE [LARGE SCALE GENOMIC DNA]</scope>
    <source>
        <strain evidence="7 8">OG2</strain>
    </source>
</reference>
<dbReference type="Pfam" id="PF25098">
    <property type="entry name" value="PEX18_PEX21_C"/>
    <property type="match status" value="1"/>
</dbReference>
<proteinExistence type="predicted"/>
<keyword evidence="8" id="KW-1185">Reference proteome</keyword>
<evidence type="ECO:0000256" key="3">
    <source>
        <dbReference type="ARBA" id="ARBA00022490"/>
    </source>
</evidence>
<sequence>MDCSVNVLNKLADKSQFIHINQTTSHSNPTNIIPHHNEFDSLSPTNQPNNLGSQLIDIPNYVPTSSSNHWSNEFHEEISPQTGNNATISAPHQILQSYSAVPTSRFKEQSYDYYNVMSEYNEPRSMEIGQDLQDEFDELEKELAHLDLMKDETANLIDDRELFRDTATDIYTTMTDTNSNSYKPMSVGTQSKLAGSNFLNMMKLISNGSVNLNQTQTELCSITTNEPIGNKYIPIPDKFIR</sequence>
<dbReference type="Gene3D" id="6.10.280.230">
    <property type="match status" value="1"/>
</dbReference>
<evidence type="ECO:0000256" key="1">
    <source>
        <dbReference type="ARBA" id="ARBA00004275"/>
    </source>
</evidence>
<accession>A0A9P6WEW1</accession>
<evidence type="ECO:0000256" key="4">
    <source>
        <dbReference type="ARBA" id="ARBA00022843"/>
    </source>
</evidence>
<evidence type="ECO:0000256" key="5">
    <source>
        <dbReference type="ARBA" id="ARBA00023140"/>
    </source>
</evidence>
<organism evidence="7 8">
    <name type="scientific">Maudiozyma exigua</name>
    <name type="common">Yeast</name>
    <name type="synonym">Kazachstania exigua</name>
    <dbReference type="NCBI Taxonomy" id="34358"/>
    <lineage>
        <taxon>Eukaryota</taxon>
        <taxon>Fungi</taxon>
        <taxon>Dikarya</taxon>
        <taxon>Ascomycota</taxon>
        <taxon>Saccharomycotina</taxon>
        <taxon>Saccharomycetes</taxon>
        <taxon>Saccharomycetales</taxon>
        <taxon>Saccharomycetaceae</taxon>
        <taxon>Maudiozyma</taxon>
    </lineage>
</organism>
<name>A0A9P6WEW1_MAUEX</name>
<gene>
    <name evidence="7" type="primary">PEX21_1</name>
    <name evidence="7" type="ORF">C6P45_004087</name>
</gene>
<keyword evidence="3" id="KW-0963">Cytoplasm</keyword>
<keyword evidence="5" id="KW-0576">Peroxisome</keyword>
<comment type="subcellular location">
    <subcellularLocation>
        <location evidence="2">Cytoplasm</location>
    </subcellularLocation>
    <subcellularLocation>
        <location evidence="1">Peroxisome</location>
    </subcellularLocation>
</comment>
<dbReference type="GO" id="GO:0005777">
    <property type="term" value="C:peroxisome"/>
    <property type="evidence" value="ECO:0007669"/>
    <property type="project" value="UniProtKB-SubCell"/>
</dbReference>
<evidence type="ECO:0000256" key="2">
    <source>
        <dbReference type="ARBA" id="ARBA00004496"/>
    </source>
</evidence>
<comment type="caution">
    <text evidence="7">The sequence shown here is derived from an EMBL/GenBank/DDBJ whole genome shotgun (WGS) entry which is preliminary data.</text>
</comment>
<feature type="domain" description="PEX18/PEX21 C-terminal" evidence="6">
    <location>
        <begin position="159"/>
        <end position="219"/>
    </location>
</feature>
<dbReference type="InterPro" id="IPR056940">
    <property type="entry name" value="PEX18_PEX21_C"/>
</dbReference>
<evidence type="ECO:0000313" key="8">
    <source>
        <dbReference type="Proteomes" id="UP000750334"/>
    </source>
</evidence>
<protein>
    <submittedName>
        <fullName evidence="7">Peroxisomal membrane protein pex21</fullName>
    </submittedName>
</protein>
<evidence type="ECO:0000259" key="6">
    <source>
        <dbReference type="Pfam" id="PF25098"/>
    </source>
</evidence>
<dbReference type="OrthoDB" id="10267501at2759"/>
<dbReference type="EMBL" id="PUHR01000005">
    <property type="protein sequence ID" value="KAG0672072.1"/>
    <property type="molecule type" value="Genomic_DNA"/>
</dbReference>
<dbReference type="Proteomes" id="UP000750334">
    <property type="component" value="Unassembled WGS sequence"/>
</dbReference>
<keyword evidence="4" id="KW-0832">Ubl conjugation</keyword>
<dbReference type="AlphaFoldDB" id="A0A9P6WEW1"/>
<evidence type="ECO:0000313" key="7">
    <source>
        <dbReference type="EMBL" id="KAG0672072.1"/>
    </source>
</evidence>